<evidence type="ECO:0000256" key="1">
    <source>
        <dbReference type="ARBA" id="ARBA00005662"/>
    </source>
</evidence>
<dbReference type="PANTHER" id="PTHR33393:SF13">
    <property type="entry name" value="PGA BIOSYNTHESIS PROTEIN CAPA"/>
    <property type="match status" value="1"/>
</dbReference>
<gene>
    <name evidence="3" type="ORF">BKA02_001176</name>
</gene>
<feature type="domain" description="Capsule synthesis protein CapA" evidence="2">
    <location>
        <begin position="5"/>
        <end position="317"/>
    </location>
</feature>
<comment type="caution">
    <text evidence="3">The sequence shown here is derived from an EMBL/GenBank/DDBJ whole genome shotgun (WGS) entry which is preliminary data.</text>
</comment>
<name>A0A7Y9EUP3_9MICO</name>
<dbReference type="SUPFAM" id="SSF56300">
    <property type="entry name" value="Metallo-dependent phosphatases"/>
    <property type="match status" value="1"/>
</dbReference>
<dbReference type="AlphaFoldDB" id="A0A7Y9EUP3"/>
<dbReference type="InterPro" id="IPR052169">
    <property type="entry name" value="CW_Biosynth-Accessory"/>
</dbReference>
<protein>
    <submittedName>
        <fullName evidence="3">Poly-gamma-glutamate synthesis protein (Capsule biosynthesis protein)</fullName>
    </submittedName>
</protein>
<dbReference type="InterPro" id="IPR029052">
    <property type="entry name" value="Metallo-depent_PP-like"/>
</dbReference>
<reference evidence="3 4" key="1">
    <citation type="submission" date="2020-07" db="EMBL/GenBank/DDBJ databases">
        <title>Sequencing the genomes of 1000 actinobacteria strains.</title>
        <authorList>
            <person name="Klenk H.-P."/>
        </authorList>
    </citation>
    <scope>NUCLEOTIDE SEQUENCE [LARGE SCALE GENOMIC DNA]</scope>
    <source>
        <strain evidence="3 4">DSM 22185</strain>
    </source>
</reference>
<dbReference type="RefSeq" id="WP_179432185.1">
    <property type="nucleotide sequence ID" value="NZ_BAABLC010000001.1"/>
</dbReference>
<comment type="similarity">
    <text evidence="1">Belongs to the CapA family.</text>
</comment>
<evidence type="ECO:0000313" key="4">
    <source>
        <dbReference type="Proteomes" id="UP000552045"/>
    </source>
</evidence>
<dbReference type="Proteomes" id="UP000552045">
    <property type="component" value="Unassembled WGS sequence"/>
</dbReference>
<keyword evidence="4" id="KW-1185">Reference proteome</keyword>
<proteinExistence type="inferred from homology"/>
<evidence type="ECO:0000259" key="2">
    <source>
        <dbReference type="SMART" id="SM00854"/>
    </source>
</evidence>
<dbReference type="PANTHER" id="PTHR33393">
    <property type="entry name" value="POLYGLUTAMINE SYNTHESIS ACCESSORY PROTEIN RV0574C-RELATED"/>
    <property type="match status" value="1"/>
</dbReference>
<dbReference type="Pfam" id="PF09587">
    <property type="entry name" value="PGA_cap"/>
    <property type="match status" value="1"/>
</dbReference>
<dbReference type="InterPro" id="IPR019079">
    <property type="entry name" value="Capsule_synth_CapA"/>
</dbReference>
<dbReference type="SMART" id="SM00854">
    <property type="entry name" value="PGA_cap"/>
    <property type="match status" value="1"/>
</dbReference>
<accession>A0A7Y9EUP3</accession>
<sequence length="453" mass="48703">MTAFTLTITGDSIINHRIRDIEDTRFLQLMSVLQDSTVAVTHFESLIHDYAGPALHPAAEAGWTWMRSPAAVTEELAWLGIDAVSLASNHAGDYGTGGLVSTWAALERAGIPHAGTGSDLDTARAPAFFFDRGRKFALVSMSSSVPASAIAASARGGIGGRSGVNPLRFQHRVDTATMRRIEQLATELGFWCEQSATDRWLVHPPGLHNSIRRFEVDDDVDGARIVADPADWHGNLAAVRDAAARSDVAIVHIHNHEWDPETGLEHPPAFIAEFARACIDAGAAVVVAEGSHAPFRGVELHRDGVIFYDPGELFMQSRHVTRLPQGFYERQQAAPGDGIADVLSARNVKGRSVVSPPGGYRAGPVDGGYLATVSFDDAFVVTGVELVPYDRHRLPGEHGDVPRLARPETATAILSRVDELSAPYGTRVREANGRGIVAAGTDPAREHRGEFGT</sequence>
<evidence type="ECO:0000313" key="3">
    <source>
        <dbReference type="EMBL" id="NYD54121.1"/>
    </source>
</evidence>
<dbReference type="EMBL" id="JACCBH010000001">
    <property type="protein sequence ID" value="NYD54121.1"/>
    <property type="molecule type" value="Genomic_DNA"/>
</dbReference>
<organism evidence="3 4">
    <name type="scientific">Microbacterium pseudoresistens</name>
    <dbReference type="NCBI Taxonomy" id="640634"/>
    <lineage>
        <taxon>Bacteria</taxon>
        <taxon>Bacillati</taxon>
        <taxon>Actinomycetota</taxon>
        <taxon>Actinomycetes</taxon>
        <taxon>Micrococcales</taxon>
        <taxon>Microbacteriaceae</taxon>
        <taxon>Microbacterium</taxon>
    </lineage>
</organism>